<evidence type="ECO:0000256" key="4">
    <source>
        <dbReference type="ARBA" id="ARBA00023002"/>
    </source>
</evidence>
<evidence type="ECO:0000259" key="6">
    <source>
        <dbReference type="Pfam" id="PF14759"/>
    </source>
</evidence>
<dbReference type="Proteomes" id="UP001601992">
    <property type="component" value="Unassembled WGS sequence"/>
</dbReference>
<dbReference type="PRINTS" id="PR00368">
    <property type="entry name" value="FADPNR"/>
</dbReference>
<dbReference type="InterPro" id="IPR016156">
    <property type="entry name" value="FAD/NAD-linked_Rdtase_dimer_sf"/>
</dbReference>
<dbReference type="Gene3D" id="3.30.390.30">
    <property type="match status" value="1"/>
</dbReference>
<evidence type="ECO:0000256" key="1">
    <source>
        <dbReference type="ARBA" id="ARBA00001974"/>
    </source>
</evidence>
<gene>
    <name evidence="7" type="ORF">ACFYXQ_33260</name>
</gene>
<dbReference type="InterPro" id="IPR023753">
    <property type="entry name" value="FAD/NAD-binding_dom"/>
</dbReference>
<dbReference type="Gene3D" id="3.50.50.60">
    <property type="entry name" value="FAD/NAD(P)-binding domain"/>
    <property type="match status" value="2"/>
</dbReference>
<dbReference type="PANTHER" id="PTHR43557">
    <property type="entry name" value="APOPTOSIS-INDUCING FACTOR 1"/>
    <property type="match status" value="1"/>
</dbReference>
<keyword evidence="3" id="KW-0274">FAD</keyword>
<dbReference type="SUPFAM" id="SSF51905">
    <property type="entry name" value="FAD/NAD(P)-binding domain"/>
    <property type="match status" value="1"/>
</dbReference>
<dbReference type="InterPro" id="IPR050446">
    <property type="entry name" value="FAD-oxidoreductase/Apoptosis"/>
</dbReference>
<dbReference type="SUPFAM" id="SSF55424">
    <property type="entry name" value="FAD/NAD-linked reductases, dimerisation (C-terminal) domain"/>
    <property type="match status" value="1"/>
</dbReference>
<evidence type="ECO:0000313" key="8">
    <source>
        <dbReference type="Proteomes" id="UP001601992"/>
    </source>
</evidence>
<accession>A0ABW6SAP6</accession>
<reference evidence="7 8" key="1">
    <citation type="submission" date="2024-10" db="EMBL/GenBank/DDBJ databases">
        <title>The Natural Products Discovery Center: Release of the First 8490 Sequenced Strains for Exploring Actinobacteria Biosynthetic Diversity.</title>
        <authorList>
            <person name="Kalkreuter E."/>
            <person name="Kautsar S.A."/>
            <person name="Yang D."/>
            <person name="Bader C.D."/>
            <person name="Teijaro C.N."/>
            <person name="Fluegel L."/>
            <person name="Davis C.M."/>
            <person name="Simpson J.R."/>
            <person name="Lauterbach L."/>
            <person name="Steele A.D."/>
            <person name="Gui C."/>
            <person name="Meng S."/>
            <person name="Li G."/>
            <person name="Viehrig K."/>
            <person name="Ye F."/>
            <person name="Su P."/>
            <person name="Kiefer A.F."/>
            <person name="Nichols A."/>
            <person name="Cepeda A.J."/>
            <person name="Yan W."/>
            <person name="Fan B."/>
            <person name="Jiang Y."/>
            <person name="Adhikari A."/>
            <person name="Zheng C.-J."/>
            <person name="Schuster L."/>
            <person name="Cowan T.M."/>
            <person name="Smanski M.J."/>
            <person name="Chevrette M.G."/>
            <person name="De Carvalho L.P.S."/>
            <person name="Shen B."/>
        </authorList>
    </citation>
    <scope>NUCLEOTIDE SEQUENCE [LARGE SCALE GENOMIC DNA]</scope>
    <source>
        <strain evidence="7 8">NPDC002593</strain>
    </source>
</reference>
<protein>
    <submittedName>
        <fullName evidence="7">NAD(P)/FAD-dependent oxidoreductase</fullName>
    </submittedName>
</protein>
<dbReference type="PRINTS" id="PR00411">
    <property type="entry name" value="PNDRDTASEI"/>
</dbReference>
<dbReference type="RefSeq" id="WP_373282073.1">
    <property type="nucleotide sequence ID" value="NZ_JBIAQY010000014.1"/>
</dbReference>
<dbReference type="Pfam" id="PF14759">
    <property type="entry name" value="Reductase_C"/>
    <property type="match status" value="1"/>
</dbReference>
<feature type="domain" description="FAD/NAD(P)-binding" evidence="5">
    <location>
        <begin position="6"/>
        <end position="301"/>
    </location>
</feature>
<evidence type="ECO:0000256" key="2">
    <source>
        <dbReference type="ARBA" id="ARBA00022630"/>
    </source>
</evidence>
<keyword evidence="8" id="KW-1185">Reference proteome</keyword>
<organism evidence="7 8">
    <name type="scientific">Nocardia jiangxiensis</name>
    <dbReference type="NCBI Taxonomy" id="282685"/>
    <lineage>
        <taxon>Bacteria</taxon>
        <taxon>Bacillati</taxon>
        <taxon>Actinomycetota</taxon>
        <taxon>Actinomycetes</taxon>
        <taxon>Mycobacteriales</taxon>
        <taxon>Nocardiaceae</taxon>
        <taxon>Nocardia</taxon>
    </lineage>
</organism>
<feature type="domain" description="Reductase C-terminal" evidence="6">
    <location>
        <begin position="320"/>
        <end position="404"/>
    </location>
</feature>
<keyword evidence="4" id="KW-0560">Oxidoreductase</keyword>
<evidence type="ECO:0000256" key="3">
    <source>
        <dbReference type="ARBA" id="ARBA00022827"/>
    </source>
</evidence>
<dbReference type="InterPro" id="IPR028202">
    <property type="entry name" value="Reductase_C"/>
</dbReference>
<proteinExistence type="predicted"/>
<dbReference type="InterPro" id="IPR036188">
    <property type="entry name" value="FAD/NAD-bd_sf"/>
</dbReference>
<dbReference type="EMBL" id="JBIAQY010000014">
    <property type="protein sequence ID" value="MFF3572648.1"/>
    <property type="molecule type" value="Genomic_DNA"/>
</dbReference>
<dbReference type="Pfam" id="PF07992">
    <property type="entry name" value="Pyr_redox_2"/>
    <property type="match status" value="1"/>
</dbReference>
<evidence type="ECO:0000259" key="5">
    <source>
        <dbReference type="Pfam" id="PF07992"/>
    </source>
</evidence>
<dbReference type="PANTHER" id="PTHR43557:SF2">
    <property type="entry name" value="RIESKE DOMAIN-CONTAINING PROTEIN-RELATED"/>
    <property type="match status" value="1"/>
</dbReference>
<keyword evidence="2" id="KW-0285">Flavoprotein</keyword>
<sequence>MDPTHTVVIVGAGQAGGTLAGLLRQQKFPGRVVLVGAESDPPYQRPPLSKKYDGEDYIQWLRPESFYADNDIELRLADPVVGIDRTARTVTLRSGAVMPYGTLVLATGASPRALPVPGAHLPGVLTLRTLTDAAALRTAVLADARLAIVGAGYVGLEVAAAARARGCEVTVIEREERVLARVASPELSRILTDSHRARGTRILTGADVSAILGDDDGVRALRLGDGTEIGCDTVIVGIGAVPEDGLARAAGLDCTAGILVDGAARTSDPHILAIGDVTHRMHDGLGTLVRLESIPSATEQAKQAAAVITGAAVPLHEVPWFWSDQFDLKMKIAGILTPGTEAVLRGDPGTGSCALFHLDSEGIPHSVETVNAAADFMAGKKFIGGRTRLNRTALADSGTPLREVAQGLDHTPAA</sequence>
<comment type="cofactor">
    <cofactor evidence="1">
        <name>FAD</name>
        <dbReference type="ChEBI" id="CHEBI:57692"/>
    </cofactor>
</comment>
<comment type="caution">
    <text evidence="7">The sequence shown here is derived from an EMBL/GenBank/DDBJ whole genome shotgun (WGS) entry which is preliminary data.</text>
</comment>
<name>A0ABW6SAP6_9NOCA</name>
<evidence type="ECO:0000313" key="7">
    <source>
        <dbReference type="EMBL" id="MFF3572648.1"/>
    </source>
</evidence>